<sequence length="233" mass="25755">MMNNLSFPKVSPFTEIIALPNPVFIPAFLDAFTFSGQKYTGTVVLVTGPLKQVKQLSVTTQSSWIQVTELKCKVKYLKAFIIHVIKGNNYGPTRSAELVLSVGSQQVSSVPVVQAAGELVSETMTNLVKAPMVMEAEILTKFIASEVKKLPPPIKAIAIPIINGLYVVAALLLISIRSAFFLVPNPTDWKRFVDPSKPENQLLLISPLPTFTDYIITQQSIRLMEYFDQQVLS</sequence>
<keyword evidence="1" id="KW-1133">Transmembrane helix</keyword>
<comment type="caution">
    <text evidence="2">The sequence shown here is derived from an EMBL/GenBank/DDBJ whole genome shotgun (WGS) entry which is preliminary data.</text>
</comment>
<protein>
    <submittedName>
        <fullName evidence="2">Uncharacterized protein</fullName>
    </submittedName>
</protein>
<gene>
    <name evidence="2" type="ORF">FLL45_00280</name>
</gene>
<evidence type="ECO:0000313" key="3">
    <source>
        <dbReference type="Proteomes" id="UP000317839"/>
    </source>
</evidence>
<dbReference type="EMBL" id="VIKR01000001">
    <property type="protein sequence ID" value="TQV76438.1"/>
    <property type="molecule type" value="Genomic_DNA"/>
</dbReference>
<feature type="transmembrane region" description="Helical" evidence="1">
    <location>
        <begin position="157"/>
        <end position="183"/>
    </location>
</feature>
<dbReference type="AlphaFoldDB" id="A0A545TGW8"/>
<dbReference type="RefSeq" id="WP_142887799.1">
    <property type="nucleotide sequence ID" value="NZ_VIKR01000001.1"/>
</dbReference>
<accession>A0A545TGW8</accession>
<dbReference type="Proteomes" id="UP000317839">
    <property type="component" value="Unassembled WGS sequence"/>
</dbReference>
<evidence type="ECO:0000256" key="1">
    <source>
        <dbReference type="SAM" id="Phobius"/>
    </source>
</evidence>
<organism evidence="2 3">
    <name type="scientific">Aliikangiella marina</name>
    <dbReference type="NCBI Taxonomy" id="1712262"/>
    <lineage>
        <taxon>Bacteria</taxon>
        <taxon>Pseudomonadati</taxon>
        <taxon>Pseudomonadota</taxon>
        <taxon>Gammaproteobacteria</taxon>
        <taxon>Oceanospirillales</taxon>
        <taxon>Pleioneaceae</taxon>
        <taxon>Aliikangiella</taxon>
    </lineage>
</organism>
<keyword evidence="3" id="KW-1185">Reference proteome</keyword>
<evidence type="ECO:0000313" key="2">
    <source>
        <dbReference type="EMBL" id="TQV76438.1"/>
    </source>
</evidence>
<proteinExistence type="predicted"/>
<keyword evidence="1" id="KW-0812">Transmembrane</keyword>
<keyword evidence="1" id="KW-0472">Membrane</keyword>
<name>A0A545TGW8_9GAMM</name>
<reference evidence="2 3" key="1">
    <citation type="submission" date="2019-06" db="EMBL/GenBank/DDBJ databases">
        <title>Draft genome of Aliikangiella marina GYP-15.</title>
        <authorList>
            <person name="Wang G."/>
        </authorList>
    </citation>
    <scope>NUCLEOTIDE SEQUENCE [LARGE SCALE GENOMIC DNA]</scope>
    <source>
        <strain evidence="2 3">GYP-15</strain>
    </source>
</reference>